<evidence type="ECO:0000259" key="1">
    <source>
        <dbReference type="Pfam" id="PF00550"/>
    </source>
</evidence>
<proteinExistence type="predicted"/>
<protein>
    <submittedName>
        <fullName evidence="2">Phosphopantetheine-binding protein</fullName>
    </submittedName>
</protein>
<sequence>MAAPPHQEIVELLRQVTGEDEAWAAAVTPATRVDTDLFVDSLELVALSEAMRQRYGPGVDLATYVAGLELPELIELTVADLAELAGARA</sequence>
<dbReference type="SUPFAM" id="SSF47336">
    <property type="entry name" value="ACP-like"/>
    <property type="match status" value="1"/>
</dbReference>
<dbReference type="RefSeq" id="WP_380125700.1">
    <property type="nucleotide sequence ID" value="NZ_JBHSIU010000068.1"/>
</dbReference>
<dbReference type="EMBL" id="JBHSIU010000068">
    <property type="protein sequence ID" value="MFC5005141.1"/>
    <property type="molecule type" value="Genomic_DNA"/>
</dbReference>
<keyword evidence="3" id="KW-1185">Reference proteome</keyword>
<evidence type="ECO:0000313" key="3">
    <source>
        <dbReference type="Proteomes" id="UP001595912"/>
    </source>
</evidence>
<dbReference type="Pfam" id="PF00550">
    <property type="entry name" value="PP-binding"/>
    <property type="match status" value="1"/>
</dbReference>
<comment type="caution">
    <text evidence="2">The sequence shown here is derived from an EMBL/GenBank/DDBJ whole genome shotgun (WGS) entry which is preliminary data.</text>
</comment>
<accession>A0ABV9W8Z4</accession>
<name>A0ABV9W8Z4_9ACTN</name>
<evidence type="ECO:0000313" key="2">
    <source>
        <dbReference type="EMBL" id="MFC5005141.1"/>
    </source>
</evidence>
<dbReference type="InterPro" id="IPR036736">
    <property type="entry name" value="ACP-like_sf"/>
</dbReference>
<dbReference type="InterPro" id="IPR009081">
    <property type="entry name" value="PP-bd_ACP"/>
</dbReference>
<gene>
    <name evidence="2" type="ORF">ACFPIJ_45825</name>
</gene>
<reference evidence="3" key="1">
    <citation type="journal article" date="2019" name="Int. J. Syst. Evol. Microbiol.">
        <title>The Global Catalogue of Microorganisms (GCM) 10K type strain sequencing project: providing services to taxonomists for standard genome sequencing and annotation.</title>
        <authorList>
            <consortium name="The Broad Institute Genomics Platform"/>
            <consortium name="The Broad Institute Genome Sequencing Center for Infectious Disease"/>
            <person name="Wu L."/>
            <person name="Ma J."/>
        </authorList>
    </citation>
    <scope>NUCLEOTIDE SEQUENCE [LARGE SCALE GENOMIC DNA]</scope>
    <source>
        <strain evidence="3">CGMCC 4.7152</strain>
    </source>
</reference>
<dbReference type="Gene3D" id="1.10.1200.10">
    <property type="entry name" value="ACP-like"/>
    <property type="match status" value="1"/>
</dbReference>
<dbReference type="Proteomes" id="UP001595912">
    <property type="component" value="Unassembled WGS sequence"/>
</dbReference>
<feature type="domain" description="Carrier" evidence="1">
    <location>
        <begin position="8"/>
        <end position="64"/>
    </location>
</feature>
<organism evidence="2 3">
    <name type="scientific">Dactylosporangium cerinum</name>
    <dbReference type="NCBI Taxonomy" id="1434730"/>
    <lineage>
        <taxon>Bacteria</taxon>
        <taxon>Bacillati</taxon>
        <taxon>Actinomycetota</taxon>
        <taxon>Actinomycetes</taxon>
        <taxon>Micromonosporales</taxon>
        <taxon>Micromonosporaceae</taxon>
        <taxon>Dactylosporangium</taxon>
    </lineage>
</organism>